<dbReference type="KEGG" id="cci:CC1G_05497"/>
<dbReference type="Pfam" id="PF12851">
    <property type="entry name" value="Tet_JBP"/>
    <property type="match status" value="1"/>
</dbReference>
<evidence type="ECO:0000313" key="8">
    <source>
        <dbReference type="EMBL" id="EAU82875.2"/>
    </source>
</evidence>
<dbReference type="AlphaFoldDB" id="A8P5H4"/>
<evidence type="ECO:0000256" key="3">
    <source>
        <dbReference type="ARBA" id="ARBA00022964"/>
    </source>
</evidence>
<dbReference type="InParanoid" id="A8P5H4"/>
<keyword evidence="4" id="KW-0560">Oxidoreductase</keyword>
<keyword evidence="2" id="KW-0479">Metal-binding</keyword>
<dbReference type="VEuPathDB" id="FungiDB:CC1G_05497"/>
<gene>
    <name evidence="8" type="ORF">CC1G_05497</name>
</gene>
<evidence type="ECO:0000256" key="2">
    <source>
        <dbReference type="ARBA" id="ARBA00022723"/>
    </source>
</evidence>
<feature type="compositionally biased region" description="Low complexity" evidence="6">
    <location>
        <begin position="1"/>
        <end position="27"/>
    </location>
</feature>
<evidence type="ECO:0000256" key="6">
    <source>
        <dbReference type="SAM" id="MobiDB-lite"/>
    </source>
</evidence>
<dbReference type="GeneID" id="6015539"/>
<accession>A8P5H4</accession>
<sequence>MFSASNLTSTASTNPPIPPAAAEAAPSLSPPPEHPIEALSAINELEATKDYLKKICSVHYSAPASVPSPPGNDLNLQMHCYLAAEVIMKAFRTQMCVLDRDIYQYHAASKHVTERTGAEAPPKSDGVSKLLSGPGHIVDRSGRIVYIHLPGVLRPELLSVVEAACRSLLTAPNAKPEMKRAASNWRVNESYFQPVGRAGFTPGVLTLSPCWFMQAHPPPKYKPFVAAAIRRPDGSDGGLPFIKAVRQAFCIMGALLYLIHPSQYEVGVELWKKLVETNCAGVEDGFESHMMKVIACWASPFTVMQVISNRETPFHFDTSGHPFWYDCLLTVGPYRGGRFELKDVGHRFRYERGTMVFLLSHILQHGASPVEGERVCLASFMRPQVLQWGLSYRALTEDPEPLAAIEARLNIPHGLRVGV</sequence>
<evidence type="ECO:0000313" key="9">
    <source>
        <dbReference type="Proteomes" id="UP000001861"/>
    </source>
</evidence>
<proteinExistence type="predicted"/>
<dbReference type="HOGENOM" id="CLU_039070_1_0_1"/>
<feature type="domain" description="2OGFeDO JBP1/TET oxygenase" evidence="7">
    <location>
        <begin position="241"/>
        <end position="382"/>
    </location>
</feature>
<dbReference type="InterPro" id="IPR024779">
    <property type="entry name" value="2OGFeDO_JBP1/TET_oxygenase_dom"/>
</dbReference>
<evidence type="ECO:0000256" key="4">
    <source>
        <dbReference type="ARBA" id="ARBA00023002"/>
    </source>
</evidence>
<evidence type="ECO:0000256" key="5">
    <source>
        <dbReference type="ARBA" id="ARBA00023004"/>
    </source>
</evidence>
<protein>
    <recommendedName>
        <fullName evidence="7">2OGFeDO JBP1/TET oxygenase domain-containing protein</fullName>
    </recommendedName>
</protein>
<evidence type="ECO:0000259" key="7">
    <source>
        <dbReference type="Pfam" id="PF12851"/>
    </source>
</evidence>
<dbReference type="GO" id="GO:0046872">
    <property type="term" value="F:metal ion binding"/>
    <property type="evidence" value="ECO:0007669"/>
    <property type="project" value="UniProtKB-KW"/>
</dbReference>
<dbReference type="RefSeq" id="XP_001838944.2">
    <property type="nucleotide sequence ID" value="XM_001838892.2"/>
</dbReference>
<organism evidence="8 9">
    <name type="scientific">Coprinopsis cinerea (strain Okayama-7 / 130 / ATCC MYA-4618 / FGSC 9003)</name>
    <name type="common">Inky cap fungus</name>
    <name type="synonym">Hormographiella aspergillata</name>
    <dbReference type="NCBI Taxonomy" id="240176"/>
    <lineage>
        <taxon>Eukaryota</taxon>
        <taxon>Fungi</taxon>
        <taxon>Dikarya</taxon>
        <taxon>Basidiomycota</taxon>
        <taxon>Agaricomycotina</taxon>
        <taxon>Agaricomycetes</taxon>
        <taxon>Agaricomycetidae</taxon>
        <taxon>Agaricales</taxon>
        <taxon>Agaricineae</taxon>
        <taxon>Psathyrellaceae</taxon>
        <taxon>Coprinopsis</taxon>
    </lineage>
</organism>
<dbReference type="OrthoDB" id="3200752at2759"/>
<evidence type="ECO:0000256" key="1">
    <source>
        <dbReference type="ARBA" id="ARBA00001954"/>
    </source>
</evidence>
<keyword evidence="3" id="KW-0223">Dioxygenase</keyword>
<dbReference type="Gene3D" id="3.60.130.30">
    <property type="match status" value="1"/>
</dbReference>
<comment type="caution">
    <text evidence="8">The sequence shown here is derived from an EMBL/GenBank/DDBJ whole genome shotgun (WGS) entry which is preliminary data.</text>
</comment>
<comment type="cofactor">
    <cofactor evidence="1">
        <name>Fe(2+)</name>
        <dbReference type="ChEBI" id="CHEBI:29033"/>
    </cofactor>
</comment>
<keyword evidence="9" id="KW-1185">Reference proteome</keyword>
<dbReference type="Proteomes" id="UP000001861">
    <property type="component" value="Unassembled WGS sequence"/>
</dbReference>
<keyword evidence="5" id="KW-0408">Iron</keyword>
<name>A8P5H4_COPC7</name>
<dbReference type="eggNOG" id="ENOG502SZ2S">
    <property type="taxonomic scope" value="Eukaryota"/>
</dbReference>
<reference evidence="8 9" key="1">
    <citation type="journal article" date="2010" name="Proc. Natl. Acad. Sci. U.S.A.">
        <title>Insights into evolution of multicellular fungi from the assembled chromosomes of the mushroom Coprinopsis cinerea (Coprinus cinereus).</title>
        <authorList>
            <person name="Stajich J.E."/>
            <person name="Wilke S.K."/>
            <person name="Ahren D."/>
            <person name="Au C.H."/>
            <person name="Birren B.W."/>
            <person name="Borodovsky M."/>
            <person name="Burns C."/>
            <person name="Canback B."/>
            <person name="Casselton L.A."/>
            <person name="Cheng C.K."/>
            <person name="Deng J."/>
            <person name="Dietrich F.S."/>
            <person name="Fargo D.C."/>
            <person name="Farman M.L."/>
            <person name="Gathman A.C."/>
            <person name="Goldberg J."/>
            <person name="Guigo R."/>
            <person name="Hoegger P.J."/>
            <person name="Hooker J.B."/>
            <person name="Huggins A."/>
            <person name="James T.Y."/>
            <person name="Kamada T."/>
            <person name="Kilaru S."/>
            <person name="Kodira C."/>
            <person name="Kues U."/>
            <person name="Kupfer D."/>
            <person name="Kwan H.S."/>
            <person name="Lomsadze A."/>
            <person name="Li W."/>
            <person name="Lilly W.W."/>
            <person name="Ma L.J."/>
            <person name="Mackey A.J."/>
            <person name="Manning G."/>
            <person name="Martin F."/>
            <person name="Muraguchi H."/>
            <person name="Natvig D.O."/>
            <person name="Palmerini H."/>
            <person name="Ramesh M.A."/>
            <person name="Rehmeyer C.J."/>
            <person name="Roe B.A."/>
            <person name="Shenoy N."/>
            <person name="Stanke M."/>
            <person name="Ter-Hovhannisyan V."/>
            <person name="Tunlid A."/>
            <person name="Velagapudi R."/>
            <person name="Vision T.J."/>
            <person name="Zeng Q."/>
            <person name="Zolan M.E."/>
            <person name="Pukkila P.J."/>
        </authorList>
    </citation>
    <scope>NUCLEOTIDE SEQUENCE [LARGE SCALE GENOMIC DNA]</scope>
    <source>
        <strain evidence="9">Okayama-7 / 130 / ATCC MYA-4618 / FGSC 9003</strain>
    </source>
</reference>
<dbReference type="EMBL" id="AACS02000011">
    <property type="protein sequence ID" value="EAU82875.2"/>
    <property type="molecule type" value="Genomic_DNA"/>
</dbReference>
<dbReference type="GO" id="GO:0051213">
    <property type="term" value="F:dioxygenase activity"/>
    <property type="evidence" value="ECO:0007669"/>
    <property type="project" value="UniProtKB-KW"/>
</dbReference>
<feature type="region of interest" description="Disordered" evidence="6">
    <location>
        <begin position="1"/>
        <end position="34"/>
    </location>
</feature>